<dbReference type="EMBL" id="JAAMPA010000006">
    <property type="protein sequence ID" value="NIH70254.1"/>
    <property type="molecule type" value="Genomic_DNA"/>
</dbReference>
<dbReference type="Proteomes" id="UP000552836">
    <property type="component" value="Unassembled WGS sequence"/>
</dbReference>
<evidence type="ECO:0000313" key="1">
    <source>
        <dbReference type="EMBL" id="NIH70254.1"/>
    </source>
</evidence>
<reference evidence="1 2" key="1">
    <citation type="submission" date="2020-02" db="EMBL/GenBank/DDBJ databases">
        <title>Sequencing the genomes of 1000 actinobacteria strains.</title>
        <authorList>
            <person name="Klenk H.-P."/>
        </authorList>
    </citation>
    <scope>NUCLEOTIDE SEQUENCE [LARGE SCALE GENOMIC DNA]</scope>
    <source>
        <strain evidence="1 2">DSM 45201</strain>
    </source>
</reference>
<dbReference type="AlphaFoldDB" id="A0A846LV33"/>
<evidence type="ECO:0000313" key="2">
    <source>
        <dbReference type="Proteomes" id="UP000552836"/>
    </source>
</evidence>
<accession>A0A846LV33</accession>
<name>A0A846LV33_9ACTN</name>
<proteinExistence type="predicted"/>
<dbReference type="RefSeq" id="WP_208384078.1">
    <property type="nucleotide sequence ID" value="NZ_JAAMPA010000006.1"/>
</dbReference>
<protein>
    <submittedName>
        <fullName evidence="1">Uncharacterized protein</fullName>
    </submittedName>
</protein>
<sequence length="229" mass="24916">MDVLTMAWHAAGAPEVELPTREGICARCGAGGVLIAAAAVVSRSFTGYDGWSDPSQTGICRPCAWGYRHPPLRATAHLVTRATQLQALTPTEVGEHLELPLSPDRALIVPLHPGRKHLAPTAVWGRVTIEDAHLSWAAADVDRLAALRRVRWLGFGSRMLTAPAPPWAVLSRLPAQTYPELLADWAALAPWRERRPWLGLAVHVTVADTVAPPAPRPRSPLSNLRKVHR</sequence>
<gene>
    <name evidence="1" type="ORF">FB380_004765</name>
</gene>
<comment type="caution">
    <text evidence="1">The sequence shown here is derived from an EMBL/GenBank/DDBJ whole genome shotgun (WGS) entry which is preliminary data.</text>
</comment>
<organism evidence="1 2">
    <name type="scientific">Modestobacter marinus</name>
    <dbReference type="NCBI Taxonomy" id="477641"/>
    <lineage>
        <taxon>Bacteria</taxon>
        <taxon>Bacillati</taxon>
        <taxon>Actinomycetota</taxon>
        <taxon>Actinomycetes</taxon>
        <taxon>Geodermatophilales</taxon>
        <taxon>Geodermatophilaceae</taxon>
        <taxon>Modestobacter</taxon>
    </lineage>
</organism>